<gene>
    <name evidence="1" type="ORF">H3309_10450</name>
</gene>
<name>A0A7G5IEM3_9SPHN</name>
<keyword evidence="2" id="KW-1185">Reference proteome</keyword>
<dbReference type="RefSeq" id="WP_182294661.1">
    <property type="nucleotide sequence ID" value="NZ_CP059851.1"/>
</dbReference>
<evidence type="ECO:0000313" key="1">
    <source>
        <dbReference type="EMBL" id="QMW21815.1"/>
    </source>
</evidence>
<evidence type="ECO:0000313" key="2">
    <source>
        <dbReference type="Proteomes" id="UP000515292"/>
    </source>
</evidence>
<organism evidence="1 2">
    <name type="scientific">Sandaracinobacteroides saxicola</name>
    <dbReference type="NCBI Taxonomy" id="2759707"/>
    <lineage>
        <taxon>Bacteria</taxon>
        <taxon>Pseudomonadati</taxon>
        <taxon>Pseudomonadota</taxon>
        <taxon>Alphaproteobacteria</taxon>
        <taxon>Sphingomonadales</taxon>
        <taxon>Sphingosinicellaceae</taxon>
        <taxon>Sandaracinobacteroides</taxon>
    </lineage>
</organism>
<protein>
    <submittedName>
        <fullName evidence="1">Uncharacterized protein</fullName>
    </submittedName>
</protein>
<proteinExistence type="predicted"/>
<dbReference type="Proteomes" id="UP000515292">
    <property type="component" value="Chromosome"/>
</dbReference>
<accession>A0A7G5IEM3</accession>
<dbReference type="EMBL" id="CP059851">
    <property type="protein sequence ID" value="QMW21815.1"/>
    <property type="molecule type" value="Genomic_DNA"/>
</dbReference>
<reference evidence="1 2" key="1">
    <citation type="submission" date="2020-07" db="EMBL/GenBank/DDBJ databases">
        <title>Complete genome sequence for Sandaracinobacter sp. M6.</title>
        <authorList>
            <person name="Tang Y."/>
            <person name="Liu Q."/>
            <person name="Guo Z."/>
            <person name="Lei P."/>
            <person name="Huang B."/>
        </authorList>
    </citation>
    <scope>NUCLEOTIDE SEQUENCE [LARGE SCALE GENOMIC DNA]</scope>
    <source>
        <strain evidence="1 2">M6</strain>
    </source>
</reference>
<dbReference type="AlphaFoldDB" id="A0A7G5IEM3"/>
<sequence>MPIELATISQGVSLINGLRSFRPPGRRAQRQRDAVVGMLRGIYFTPRGTRLIVQSLAEGRVPDLEDVEAILPDFNDREWSIRDFVDQMRFENHDLEEIGLANRRTLEQIGWGKINLRRDIQDLINSAATGGEDVQPEEAQALLDRVNELNRMIEELEREFL</sequence>
<dbReference type="KEGG" id="sand:H3309_10450"/>